<gene>
    <name evidence="3" type="ORF">PFCIRM138_02890</name>
</gene>
<evidence type="ECO:0000256" key="2">
    <source>
        <dbReference type="SAM" id="Phobius"/>
    </source>
</evidence>
<keyword evidence="2" id="KW-0812">Transmembrane</keyword>
<dbReference type="PANTHER" id="PTHR37313">
    <property type="entry name" value="UPF0749 PROTEIN RV1825"/>
    <property type="match status" value="1"/>
</dbReference>
<comment type="similarity">
    <text evidence="1">Belongs to the UPF0749 family.</text>
</comment>
<keyword evidence="2" id="KW-1133">Transmembrane helix</keyword>
<dbReference type="Pfam" id="PF05949">
    <property type="entry name" value="DUF881"/>
    <property type="match status" value="1"/>
</dbReference>
<evidence type="ECO:0000256" key="1">
    <source>
        <dbReference type="ARBA" id="ARBA00009108"/>
    </source>
</evidence>
<reference evidence="3" key="1">
    <citation type="submission" date="2014-08" db="EMBL/GenBank/DDBJ databases">
        <authorList>
            <person name="Falentin Helene"/>
        </authorList>
    </citation>
    <scope>NUCLEOTIDE SEQUENCE</scope>
</reference>
<keyword evidence="2" id="KW-0472">Membrane</keyword>
<evidence type="ECO:0008006" key="4">
    <source>
        <dbReference type="Google" id="ProtNLM"/>
    </source>
</evidence>
<dbReference type="PANTHER" id="PTHR37313:SF1">
    <property type="entry name" value="UPF0749 PROTEIN RV1823"/>
    <property type="match status" value="1"/>
</dbReference>
<organism evidence="3">
    <name type="scientific">Propionibacterium freudenreichii subsp. freudenreichii</name>
    <dbReference type="NCBI Taxonomy" id="66712"/>
    <lineage>
        <taxon>Bacteria</taxon>
        <taxon>Bacillati</taxon>
        <taxon>Actinomycetota</taxon>
        <taxon>Actinomycetes</taxon>
        <taxon>Propionibacteriales</taxon>
        <taxon>Propionibacteriaceae</taxon>
        <taxon>Propionibacterium</taxon>
    </lineage>
</organism>
<protein>
    <recommendedName>
        <fullName evidence="4">PF05949 family protein</fullName>
    </recommendedName>
</protein>
<dbReference type="Gene3D" id="3.30.70.1880">
    <property type="entry name" value="Protein of unknown function DUF881"/>
    <property type="match status" value="1"/>
</dbReference>
<accession>A0A0B7NXW8</accession>
<name>A0A0B7NXW8_PROFF</name>
<evidence type="ECO:0000313" key="3">
    <source>
        <dbReference type="EMBL" id="CEP25884.1"/>
    </source>
</evidence>
<sequence length="283" mass="30007">MRSSHRPTGHRPGPVDASMDLIDQITSTALNPEYARDAQRRAAAGGTGRTTSARVSRGAGHVVTILICAFVGVVLAAAGITTANAAHEASHERQALIDAIGAAESRNADQRGQLTQIRDDVAGLQRRALADQPEMLDRLNALQLAVGDTNVRGPGMTISLTDGPADDEDAQVVDEDLRIIVNGLWQSGAEAVSINGHRITARTAIHDAGSAITVDYRSVSSPYTIEAIGDSHAMTGAFASTPTSSWLAYLRDNHQIRYTTNISSTLQLEGDPEGSADQLQRRP</sequence>
<feature type="transmembrane region" description="Helical" evidence="2">
    <location>
        <begin position="59"/>
        <end position="80"/>
    </location>
</feature>
<proteinExistence type="inferred from homology"/>
<dbReference type="GO" id="GO:0005886">
    <property type="term" value="C:plasma membrane"/>
    <property type="evidence" value="ECO:0007669"/>
    <property type="project" value="TreeGrafter"/>
</dbReference>
<dbReference type="EMBL" id="LM676387">
    <property type="protein sequence ID" value="CEP25884.1"/>
    <property type="molecule type" value="Genomic_DNA"/>
</dbReference>
<dbReference type="AlphaFoldDB" id="A0A0B7NXW8"/>
<dbReference type="InterPro" id="IPR010273">
    <property type="entry name" value="DUF881"/>
</dbReference>